<reference evidence="1 2" key="1">
    <citation type="journal article" date="2019" name="Commun. Biol.">
        <title>The bagworm genome reveals a unique fibroin gene that provides high tensile strength.</title>
        <authorList>
            <person name="Kono N."/>
            <person name="Nakamura H."/>
            <person name="Ohtoshi R."/>
            <person name="Tomita M."/>
            <person name="Numata K."/>
            <person name="Arakawa K."/>
        </authorList>
    </citation>
    <scope>NUCLEOTIDE SEQUENCE [LARGE SCALE GENOMIC DNA]</scope>
</reference>
<dbReference type="Proteomes" id="UP000299102">
    <property type="component" value="Unassembled WGS sequence"/>
</dbReference>
<proteinExistence type="predicted"/>
<gene>
    <name evidence="1" type="ORF">EVAR_74830_1</name>
</gene>
<protein>
    <submittedName>
        <fullName evidence="1">Uncharacterized protein</fullName>
    </submittedName>
</protein>
<accession>A0A4C1SPK4</accession>
<comment type="caution">
    <text evidence="1">The sequence shown here is derived from an EMBL/GenBank/DDBJ whole genome shotgun (WGS) entry which is preliminary data.</text>
</comment>
<dbReference type="EMBL" id="BGZK01000012">
    <property type="protein sequence ID" value="GBP04089.1"/>
    <property type="molecule type" value="Genomic_DNA"/>
</dbReference>
<evidence type="ECO:0000313" key="1">
    <source>
        <dbReference type="EMBL" id="GBP04089.1"/>
    </source>
</evidence>
<keyword evidence="2" id="KW-1185">Reference proteome</keyword>
<evidence type="ECO:0000313" key="2">
    <source>
        <dbReference type="Proteomes" id="UP000299102"/>
    </source>
</evidence>
<organism evidence="1 2">
    <name type="scientific">Eumeta variegata</name>
    <name type="common">Bagworm moth</name>
    <name type="synonym">Eumeta japonica</name>
    <dbReference type="NCBI Taxonomy" id="151549"/>
    <lineage>
        <taxon>Eukaryota</taxon>
        <taxon>Metazoa</taxon>
        <taxon>Ecdysozoa</taxon>
        <taxon>Arthropoda</taxon>
        <taxon>Hexapoda</taxon>
        <taxon>Insecta</taxon>
        <taxon>Pterygota</taxon>
        <taxon>Neoptera</taxon>
        <taxon>Endopterygota</taxon>
        <taxon>Lepidoptera</taxon>
        <taxon>Glossata</taxon>
        <taxon>Ditrysia</taxon>
        <taxon>Tineoidea</taxon>
        <taxon>Psychidae</taxon>
        <taxon>Oiketicinae</taxon>
        <taxon>Eumeta</taxon>
    </lineage>
</organism>
<dbReference type="AlphaFoldDB" id="A0A4C1SPK4"/>
<name>A0A4C1SPK4_EUMVA</name>
<sequence>MHLPTLFNDFTRRAAHAACGRIQRSHSRGGDAIKLQTKETAAARLKHADVCAASCVLLGADQGRRRPARASRPPHPHFPPAYCRRPMRMTNCIRPLHPHTRITEQRIIRVHRRRHTTINIPPAYVLTHI</sequence>